<dbReference type="OrthoDB" id="10495025at2759"/>
<protein>
    <submittedName>
        <fullName evidence="2">Uncharacterized protein</fullName>
    </submittedName>
</protein>
<reference evidence="2 3" key="1">
    <citation type="submission" date="2012-04" db="EMBL/GenBank/DDBJ databases">
        <title>The Genome Sequence of Saprolegnia declina VS20.</title>
        <authorList>
            <consortium name="The Broad Institute Genome Sequencing Platform"/>
            <person name="Russ C."/>
            <person name="Nusbaum C."/>
            <person name="Tyler B."/>
            <person name="van West P."/>
            <person name="Dieguez-Uribeondo J."/>
            <person name="de Bruijn I."/>
            <person name="Tripathy S."/>
            <person name="Jiang R."/>
            <person name="Young S.K."/>
            <person name="Zeng Q."/>
            <person name="Gargeya S."/>
            <person name="Fitzgerald M."/>
            <person name="Haas B."/>
            <person name="Abouelleil A."/>
            <person name="Alvarado L."/>
            <person name="Arachchi H.M."/>
            <person name="Berlin A."/>
            <person name="Chapman S.B."/>
            <person name="Goldberg J."/>
            <person name="Griggs A."/>
            <person name="Gujja S."/>
            <person name="Hansen M."/>
            <person name="Howarth C."/>
            <person name="Imamovic A."/>
            <person name="Larimer J."/>
            <person name="McCowen C."/>
            <person name="Montmayeur A."/>
            <person name="Murphy C."/>
            <person name="Neiman D."/>
            <person name="Pearson M."/>
            <person name="Priest M."/>
            <person name="Roberts A."/>
            <person name="Saif S."/>
            <person name="Shea T."/>
            <person name="Sisk P."/>
            <person name="Sykes S."/>
            <person name="Wortman J."/>
            <person name="Nusbaum C."/>
            <person name="Birren B."/>
        </authorList>
    </citation>
    <scope>NUCLEOTIDE SEQUENCE [LARGE SCALE GENOMIC DNA]</scope>
    <source>
        <strain evidence="2 3">VS20</strain>
    </source>
</reference>
<feature type="region of interest" description="Disordered" evidence="1">
    <location>
        <begin position="218"/>
        <end position="241"/>
    </location>
</feature>
<dbReference type="InParanoid" id="T0SFL9"/>
<accession>T0SFL9</accession>
<dbReference type="VEuPathDB" id="FungiDB:SDRG_00655"/>
<feature type="compositionally biased region" description="Basic and acidic residues" evidence="1">
    <location>
        <begin position="88"/>
        <end position="109"/>
    </location>
</feature>
<feature type="compositionally biased region" description="Low complexity" evidence="1">
    <location>
        <begin position="1"/>
        <end position="39"/>
    </location>
</feature>
<organism evidence="2 3">
    <name type="scientific">Saprolegnia diclina (strain VS20)</name>
    <dbReference type="NCBI Taxonomy" id="1156394"/>
    <lineage>
        <taxon>Eukaryota</taxon>
        <taxon>Sar</taxon>
        <taxon>Stramenopiles</taxon>
        <taxon>Oomycota</taxon>
        <taxon>Saprolegniomycetes</taxon>
        <taxon>Saprolegniales</taxon>
        <taxon>Saprolegniaceae</taxon>
        <taxon>Saprolegnia</taxon>
    </lineage>
</organism>
<name>T0SFL9_SAPDV</name>
<dbReference type="AlphaFoldDB" id="T0SFL9"/>
<gene>
    <name evidence="2" type="ORF">SDRG_00655</name>
</gene>
<dbReference type="GeneID" id="19941382"/>
<feature type="compositionally biased region" description="Basic and acidic residues" evidence="1">
    <location>
        <begin position="58"/>
        <end position="75"/>
    </location>
</feature>
<sequence>MDEYSFSSFDEFESTELPVQADVPPVSPSASSSIPSASSGDDAVVVATDGQAGPTDEPLGHESYVDDTFDPKPATDDPGLGYSDDGFEASRESPSRDRPSDEPPLHADDVGYSNDAFESSVESPWREGDNYEAPDAPGSEAPLGVDDEDTQPQQVEDGGADDRGLVTHDDDTHRMQWDCGDKDDTSVDAKDDYEIHLKDKCPDEVPRLQTLRDEAALDDASAVRPATSDTSEMSPPPPMPPRAPMDAGIDAFYYDVCRSSMCCCGGTNAAPVTRTVDDASGLLIELVLSLLREQCRSILQEPIAGALPARVSVPTQTTRLHPDTATVDLINTKYIAFMQHLSQRGRALQAKGLGAREDIVERHLHETMCQLFANPKMILVVRDIMLQKLQEHA</sequence>
<evidence type="ECO:0000313" key="3">
    <source>
        <dbReference type="Proteomes" id="UP000030762"/>
    </source>
</evidence>
<proteinExistence type="predicted"/>
<dbReference type="Proteomes" id="UP000030762">
    <property type="component" value="Unassembled WGS sequence"/>
</dbReference>
<evidence type="ECO:0000256" key="1">
    <source>
        <dbReference type="SAM" id="MobiDB-lite"/>
    </source>
</evidence>
<dbReference type="EMBL" id="JH767133">
    <property type="protein sequence ID" value="EQC41792.1"/>
    <property type="molecule type" value="Genomic_DNA"/>
</dbReference>
<feature type="region of interest" description="Disordered" evidence="1">
    <location>
        <begin position="1"/>
        <end position="168"/>
    </location>
</feature>
<evidence type="ECO:0000313" key="2">
    <source>
        <dbReference type="EMBL" id="EQC41792.1"/>
    </source>
</evidence>
<dbReference type="RefSeq" id="XP_008604361.1">
    <property type="nucleotide sequence ID" value="XM_008606139.1"/>
</dbReference>
<keyword evidence="3" id="KW-1185">Reference proteome</keyword>